<dbReference type="EMBL" id="JAEAOA010001888">
    <property type="protein sequence ID" value="KAK3591479.1"/>
    <property type="molecule type" value="Genomic_DNA"/>
</dbReference>
<proteinExistence type="predicted"/>
<dbReference type="InterPro" id="IPR001315">
    <property type="entry name" value="CARD"/>
</dbReference>
<reference evidence="4" key="1">
    <citation type="journal article" date="2021" name="Genome Biol. Evol.">
        <title>A High-Quality Reference Genome for a Parasitic Bivalve with Doubly Uniparental Inheritance (Bivalvia: Unionida).</title>
        <authorList>
            <person name="Smith C.H."/>
        </authorList>
    </citation>
    <scope>NUCLEOTIDE SEQUENCE</scope>
    <source>
        <strain evidence="4">CHS0354</strain>
    </source>
</reference>
<reference evidence="4" key="2">
    <citation type="journal article" date="2021" name="Genome Biol. Evol.">
        <title>Developing a high-quality reference genome for a parasitic bivalve with doubly uniparental inheritance (Bivalvia: Unionida).</title>
        <authorList>
            <person name="Smith C.H."/>
        </authorList>
    </citation>
    <scope>NUCLEOTIDE SEQUENCE</scope>
    <source>
        <strain evidence="4">CHS0354</strain>
        <tissue evidence="4">Mantle</tissue>
    </source>
</reference>
<dbReference type="GO" id="GO:0005737">
    <property type="term" value="C:cytoplasm"/>
    <property type="evidence" value="ECO:0007669"/>
    <property type="project" value="TreeGrafter"/>
</dbReference>
<dbReference type="PANTHER" id="PTHR16155">
    <property type="entry name" value="DED DOMAIN-CONTAINING PROTEIN"/>
    <property type="match status" value="1"/>
</dbReference>
<keyword evidence="1" id="KW-0175">Coiled coil</keyword>
<gene>
    <name evidence="4" type="ORF">CHS0354_031585</name>
</gene>
<dbReference type="PROSITE" id="PS50209">
    <property type="entry name" value="CARD"/>
    <property type="match status" value="1"/>
</dbReference>
<feature type="domain" description="CARD" evidence="3">
    <location>
        <begin position="1"/>
        <end position="63"/>
    </location>
</feature>
<evidence type="ECO:0000313" key="5">
    <source>
        <dbReference type="Proteomes" id="UP001195483"/>
    </source>
</evidence>
<sequence>MDSINWLRIQKNWVYLLQNLETENLLPFLYQEHVISDKDKERVEKEVYSDKQRDKLLKILKTKESGYNKLCEGLRQRQPFIVEKLEQTIIDDKDAEKLRMRDKLCGVLLDHFCVAKHSSVELRDILKVVEGMLGGEIEKGILIDIVSETFVDVNHVHENGNNRFDNLYQRRFQHVQETISNYTEMTQVKKFTHVCIPGQRKIQYWDSSEVCQMLRERIPSKKELVPAITTVTDTFAAEKISGDVFINMTKEDIKEIFPKLTFGERASLLLLRDEIVREENNISLNAAENTNEKSKKNAKYREKLRKFDTAASASDTYVYGAHTFTSVTRCYNLIEPIHFFKHIDCESQGDYLTWIQWETLKIAAACMNDRTNGTIHFGILPLSNDTSDEGRICGISLKKEDVRRHLQETIHMGFDRDQLEMVLKCIREPQFIDVVGSTKAGNTYVFEIDVVPHSKVLGVEVIFVNMSSCGGHTLTLFRCKDESISQADGNEVIQFMKTKDTLLALRRDQERLALKAIGTESDLRDKFVHLLTDGNDATEDLYPILFLSPLDSSMDKEYIKENITFIESLDPNIIFDFDFGSDRKGLYEYIEHEREQVLKVLTTDNFEHAGKDMFEDLQTSGLKPWVFCNGYEVLGQQLYSLLKWKQCRSEGFKEGLRFYKHQIPEGRAIVIFCLFSKTYEVMLEAAEEALIKFQNQWMVIAESDSIANYWISELLRRKSIEKGSVQRRFVLGMPWKHVSQTIIQTMGKSESEITELPTSTGAFCHLKEKIKNEMVDLSILSRCECDNSEIAKDSKIIEKNRKKLEEEFFRGHCATWWNFWFGDDHVLKRDKHDSLMKMVRSTLEGDIDEDEKIGLVYLYHQPGAGGSTTARHVLWELRKEYRCCIVKRITDETYEHIALLRRYDEPEDPKPVVVLIDNEDEDKVNTLHSQLDGKARHVYRQSKKPFKLFCLLLLCLRKTNLSKTRNRDKERKTFILLHDLTQREIAWFHRKSELLEQKHKIENGVDPRLLISFNLMKSNFDADYINRSVEAFCDEVMDKNERLLLKFLSLMNAFDQDFQPVPVSAFDTIMHDNEPICFGLVVPQQQRPKRSWESKISDSLKVLLNRTSRAGLGGQIKAFCIINQLFASEILQYILKDEKKSVSQLTMELLKSDIFKLENMSRDLLVKTVRDILKKRAVKEDGTFEKFSAIVNVLMEKESPDIAVEVLKTGFEMTNDPMIAQTLSRLFIHCKNWPEAINFAKRATTMLPQNSFLWDTYGQVYKDQVYECYRKCLQTGEKLGLNKASEIIRAAFDAIDKFKQEQAVSEIEKTISQNKNGYYGEMKVTVMLLELFSYFSIYTGEEEFHRFLVDSTYIPTNFECLGDEIIQRMKSLQENVENTMRLLEEKQTQVKDDCFDVHRRQRPYPQNDSFIRMREDLDSFFGEDDGHIPENLSPKEKHAYRSRRIIRLGGRSLSTLLQLRRLPDREKCKRFDEIVKLSEENVKSNFCRESDYRSLLGAVVAMTVFRVPTERKIDHKVILELAEKLFDISDSDDRPYLETFLFKVMLHWPTENRKEYQLCPIGKLLDAIRRWRKAFHSNHQRQKEDAFGAVTAKKDTVFFFLGNGEALDEILYYEDLGSEENGSRLGDRVWESPQALQKLQRLTGTLINDGNDVQIQVESSGGNKSVIIIPTSMTIRQRSLFQKRVFFVLGFGWSGPKAYNVTANDPSIALTPRGRTASNGKKQTKDECEGESSASSGEISPRRGTVSHSLIQVDKKQYTYFSQRLQAIDGEIEELKTTKDSKTRKRRMKKLKKERDKLVTERTRLFVEDA</sequence>
<evidence type="ECO:0000256" key="2">
    <source>
        <dbReference type="SAM" id="MobiDB-lite"/>
    </source>
</evidence>
<dbReference type="InterPro" id="IPR011990">
    <property type="entry name" value="TPR-like_helical_dom_sf"/>
</dbReference>
<dbReference type="PANTHER" id="PTHR16155:SF19">
    <property type="entry name" value="DED DOMAIN-CONTAINING PROTEIN"/>
    <property type="match status" value="1"/>
</dbReference>
<dbReference type="CDD" id="cd01671">
    <property type="entry name" value="CARD"/>
    <property type="match status" value="1"/>
</dbReference>
<dbReference type="Pfam" id="PF00619">
    <property type="entry name" value="CARD"/>
    <property type="match status" value="1"/>
</dbReference>
<dbReference type="InterPro" id="IPR011029">
    <property type="entry name" value="DEATH-like_dom_sf"/>
</dbReference>
<feature type="coiled-coil region" evidence="1">
    <location>
        <begin position="1765"/>
        <end position="1808"/>
    </location>
</feature>
<organism evidence="4 5">
    <name type="scientific">Potamilus streckersoni</name>
    <dbReference type="NCBI Taxonomy" id="2493646"/>
    <lineage>
        <taxon>Eukaryota</taxon>
        <taxon>Metazoa</taxon>
        <taxon>Spiralia</taxon>
        <taxon>Lophotrochozoa</taxon>
        <taxon>Mollusca</taxon>
        <taxon>Bivalvia</taxon>
        <taxon>Autobranchia</taxon>
        <taxon>Heteroconchia</taxon>
        <taxon>Palaeoheterodonta</taxon>
        <taxon>Unionida</taxon>
        <taxon>Unionoidea</taxon>
        <taxon>Unionidae</taxon>
        <taxon>Ambleminae</taxon>
        <taxon>Lampsilini</taxon>
        <taxon>Potamilus</taxon>
    </lineage>
</organism>
<evidence type="ECO:0000256" key="1">
    <source>
        <dbReference type="SAM" id="Coils"/>
    </source>
</evidence>
<feature type="coiled-coil region" evidence="1">
    <location>
        <begin position="1366"/>
        <end position="1393"/>
    </location>
</feature>
<keyword evidence="5" id="KW-1185">Reference proteome</keyword>
<comment type="caution">
    <text evidence="4">The sequence shown here is derived from an EMBL/GenBank/DDBJ whole genome shotgun (WGS) entry which is preliminary data.</text>
</comment>
<dbReference type="Gene3D" id="1.10.533.10">
    <property type="entry name" value="Death Domain, Fas"/>
    <property type="match status" value="1"/>
</dbReference>
<dbReference type="Proteomes" id="UP001195483">
    <property type="component" value="Unassembled WGS sequence"/>
</dbReference>
<evidence type="ECO:0000259" key="3">
    <source>
        <dbReference type="PROSITE" id="PS50209"/>
    </source>
</evidence>
<protein>
    <recommendedName>
        <fullName evidence="3">CARD domain-containing protein</fullName>
    </recommendedName>
</protein>
<accession>A0AAE0VVG7</accession>
<dbReference type="GO" id="GO:0042981">
    <property type="term" value="P:regulation of apoptotic process"/>
    <property type="evidence" value="ECO:0007669"/>
    <property type="project" value="InterPro"/>
</dbReference>
<name>A0AAE0VVG7_9BIVA</name>
<reference evidence="4" key="3">
    <citation type="submission" date="2023-05" db="EMBL/GenBank/DDBJ databases">
        <authorList>
            <person name="Smith C.H."/>
        </authorList>
    </citation>
    <scope>NUCLEOTIDE SEQUENCE</scope>
    <source>
        <strain evidence="4">CHS0354</strain>
        <tissue evidence="4">Mantle</tissue>
    </source>
</reference>
<dbReference type="Gene3D" id="1.25.40.10">
    <property type="entry name" value="Tetratricopeptide repeat domain"/>
    <property type="match status" value="1"/>
</dbReference>
<feature type="region of interest" description="Disordered" evidence="2">
    <location>
        <begin position="1705"/>
        <end position="1746"/>
    </location>
</feature>
<evidence type="ECO:0000313" key="4">
    <source>
        <dbReference type="EMBL" id="KAK3591479.1"/>
    </source>
</evidence>
<dbReference type="SUPFAM" id="SSF47986">
    <property type="entry name" value="DEATH domain"/>
    <property type="match status" value="1"/>
</dbReference>